<geneLocation type="plasmid" evidence="2">
    <name>pAZJ221</name>
</geneLocation>
<dbReference type="PATRIC" id="fig|470.1342.peg.3913"/>
<dbReference type="EMBL" id="KM922672">
    <property type="protein sequence ID" value="AJF79838.1"/>
    <property type="molecule type" value="Genomic_DNA"/>
</dbReference>
<evidence type="ECO:0000256" key="1">
    <source>
        <dbReference type="SAM" id="Phobius"/>
    </source>
</evidence>
<name>A0A0C4XXD9_ACIBA</name>
<dbReference type="RefSeq" id="WP_000834267.1">
    <property type="nucleotide sequence ID" value="NZ_CP018144.1"/>
</dbReference>
<dbReference type="AlphaFoldDB" id="A0A0C4XXD9"/>
<keyword evidence="1" id="KW-0472">Membrane</keyword>
<organism evidence="2">
    <name type="scientific">Acinetobacter baumannii</name>
    <dbReference type="NCBI Taxonomy" id="470"/>
    <lineage>
        <taxon>Bacteria</taxon>
        <taxon>Pseudomonadati</taxon>
        <taxon>Pseudomonadota</taxon>
        <taxon>Gammaproteobacteria</taxon>
        <taxon>Moraxellales</taxon>
        <taxon>Moraxellaceae</taxon>
        <taxon>Acinetobacter</taxon>
        <taxon>Acinetobacter calcoaceticus/baumannii complex</taxon>
    </lineage>
</organism>
<protein>
    <submittedName>
        <fullName evidence="2">Uncharacterized protein</fullName>
    </submittedName>
</protein>
<reference evidence="2" key="1">
    <citation type="submission" date="2014-10" db="EMBL/GenBank/DDBJ databases">
        <authorList>
            <person name="Liu L."/>
            <person name="Ji S."/>
            <person name="Ruan Z."/>
            <person name="Fu Y."/>
            <person name="Fu Y."/>
            <person name="Wang Y."/>
            <person name="Yu Y."/>
        </authorList>
    </citation>
    <scope>NUCLEOTIDE SEQUENCE</scope>
    <source>
        <strain evidence="2">A221</strain>
        <plasmid evidence="2">pAZJ221</plasmid>
    </source>
</reference>
<keyword evidence="1" id="KW-1133">Transmembrane helix</keyword>
<evidence type="ECO:0000313" key="2">
    <source>
        <dbReference type="EMBL" id="AJF79838.1"/>
    </source>
</evidence>
<accession>A0A0C4XXD9</accession>
<sequence length="88" mass="10103">MKSEIVTVLIVLLIVFGWIGISLKWQYENDLDKSKQEKAFIQQLNNEKCKLVEVLAADSVFGSPRYKYLCKDKSYTLNVDLSNVLTSK</sequence>
<keyword evidence="2" id="KW-0614">Plasmid</keyword>
<gene>
    <name evidence="2" type="ORF">NG19_002</name>
</gene>
<feature type="transmembrane region" description="Helical" evidence="1">
    <location>
        <begin position="6"/>
        <end position="25"/>
    </location>
</feature>
<reference evidence="2" key="2">
    <citation type="journal article" date="2015" name="Antimicrob. Agents Chemother.">
        <title>Dissemination of blaOXA-23 in Acinetobacter spp. in China: Main Roles of Conjugative Plasmid pAZJ221 and Transposon Tn2009.</title>
        <authorList>
            <person name="Liu L.L."/>
            <person name="Ji S.J."/>
            <person name="Ruan Z."/>
            <person name="Fu Y."/>
            <person name="Fu Y.Q."/>
            <person name="Wang Y.F."/>
            <person name="Yu Y.S."/>
        </authorList>
    </citation>
    <scope>NUCLEOTIDE SEQUENCE</scope>
    <source>
        <strain evidence="2">A221</strain>
        <plasmid evidence="2">pAZJ221</plasmid>
    </source>
</reference>
<proteinExistence type="predicted"/>
<keyword evidence="1" id="KW-0812">Transmembrane</keyword>